<accession>A0ABR4JNW5</accession>
<dbReference type="InterPro" id="IPR035994">
    <property type="entry name" value="Nucleoside_phosphorylase_sf"/>
</dbReference>
<name>A0ABR4JNW5_9EURO</name>
<protein>
    <submittedName>
        <fullName evidence="2">Uncharacterized protein</fullName>
    </submittedName>
</protein>
<evidence type="ECO:0000313" key="2">
    <source>
        <dbReference type="EMBL" id="KAL2841733.1"/>
    </source>
</evidence>
<comment type="caution">
    <text evidence="2">The sequence shown here is derived from an EMBL/GenBank/DDBJ whole genome shotgun (WGS) entry which is preliminary data.</text>
</comment>
<keyword evidence="1" id="KW-0812">Transmembrane</keyword>
<keyword evidence="1" id="KW-0472">Membrane</keyword>
<keyword evidence="1" id="KW-1133">Transmembrane helix</keyword>
<dbReference type="EMBL" id="JBFXLU010000106">
    <property type="protein sequence ID" value="KAL2841733.1"/>
    <property type="molecule type" value="Genomic_DNA"/>
</dbReference>
<sequence>MVESRHEKRADYTIARICALPVEWEAAVTMLDEMHDNEGPNWTTISLLVFAILIAIGAAVGIYAVITSDNNSAFALGAFLAAILTVYTSHQYFAWSEAV</sequence>
<reference evidence="2 3" key="1">
    <citation type="submission" date="2024-07" db="EMBL/GenBank/DDBJ databases">
        <title>Section-level genome sequencing and comparative genomics of Aspergillus sections Usti and Cavernicolus.</title>
        <authorList>
            <consortium name="Lawrence Berkeley National Laboratory"/>
            <person name="Nybo J.L."/>
            <person name="Vesth T.C."/>
            <person name="Theobald S."/>
            <person name="Frisvad J.C."/>
            <person name="Larsen T.O."/>
            <person name="Kjaerboelling I."/>
            <person name="Rothschild-Mancinelli K."/>
            <person name="Lyhne E.K."/>
            <person name="Kogle M.E."/>
            <person name="Barry K."/>
            <person name="Clum A."/>
            <person name="Na H."/>
            <person name="Ledsgaard L."/>
            <person name="Lin J."/>
            <person name="Lipzen A."/>
            <person name="Kuo A."/>
            <person name="Riley R."/>
            <person name="Mondo S."/>
            <person name="Labutti K."/>
            <person name="Haridas S."/>
            <person name="Pangalinan J."/>
            <person name="Salamov A.A."/>
            <person name="Simmons B.A."/>
            <person name="Magnuson J.K."/>
            <person name="Chen J."/>
            <person name="Drula E."/>
            <person name="Henrissat B."/>
            <person name="Wiebenga A."/>
            <person name="Lubbers R.J."/>
            <person name="Gomes A.C."/>
            <person name="Makela M.R."/>
            <person name="Stajich J."/>
            <person name="Grigoriev I.V."/>
            <person name="Mortensen U.H."/>
            <person name="De Vries R.P."/>
            <person name="Baker S.E."/>
            <person name="Andersen M.R."/>
        </authorList>
    </citation>
    <scope>NUCLEOTIDE SEQUENCE [LARGE SCALE GENOMIC DNA]</scope>
    <source>
        <strain evidence="2 3">CBS 123904</strain>
    </source>
</reference>
<proteinExistence type="predicted"/>
<keyword evidence="3" id="KW-1185">Reference proteome</keyword>
<feature type="transmembrane region" description="Helical" evidence="1">
    <location>
        <begin position="73"/>
        <end position="93"/>
    </location>
</feature>
<dbReference type="Gene3D" id="3.40.50.1580">
    <property type="entry name" value="Nucleoside phosphorylase domain"/>
    <property type="match status" value="1"/>
</dbReference>
<feature type="transmembrane region" description="Helical" evidence="1">
    <location>
        <begin position="42"/>
        <end position="66"/>
    </location>
</feature>
<gene>
    <name evidence="2" type="ORF">BJY01DRAFT_7340</name>
</gene>
<organism evidence="2 3">
    <name type="scientific">Aspergillus pseudoustus</name>
    <dbReference type="NCBI Taxonomy" id="1810923"/>
    <lineage>
        <taxon>Eukaryota</taxon>
        <taxon>Fungi</taxon>
        <taxon>Dikarya</taxon>
        <taxon>Ascomycota</taxon>
        <taxon>Pezizomycotina</taxon>
        <taxon>Eurotiomycetes</taxon>
        <taxon>Eurotiomycetidae</taxon>
        <taxon>Eurotiales</taxon>
        <taxon>Aspergillaceae</taxon>
        <taxon>Aspergillus</taxon>
        <taxon>Aspergillus subgen. Nidulantes</taxon>
    </lineage>
</organism>
<evidence type="ECO:0000313" key="3">
    <source>
        <dbReference type="Proteomes" id="UP001610446"/>
    </source>
</evidence>
<evidence type="ECO:0000256" key="1">
    <source>
        <dbReference type="SAM" id="Phobius"/>
    </source>
</evidence>
<dbReference type="Proteomes" id="UP001610446">
    <property type="component" value="Unassembled WGS sequence"/>
</dbReference>